<dbReference type="PANTHER" id="PTHR23075:SF0">
    <property type="entry name" value="ATPASE FAMILY AAA DOMAIN-CONTAINING PROTEIN 3"/>
    <property type="match status" value="1"/>
</dbReference>
<name>E4WWF6_OIKDI</name>
<reference evidence="4" key="1">
    <citation type="journal article" date="2010" name="Science">
        <title>Plasticity of animal genome architecture unmasked by rapid evolution of a pelagic tunicate.</title>
        <authorList>
            <person name="Denoeud F."/>
            <person name="Henriet S."/>
            <person name="Mungpakdee S."/>
            <person name="Aury J.M."/>
            <person name="Da Silva C."/>
            <person name="Brinkmann H."/>
            <person name="Mikhaleva J."/>
            <person name="Olsen L.C."/>
            <person name="Jubin C."/>
            <person name="Canestro C."/>
            <person name="Bouquet J.M."/>
            <person name="Danks G."/>
            <person name="Poulain J."/>
            <person name="Campsteijn C."/>
            <person name="Adamski M."/>
            <person name="Cross I."/>
            <person name="Yadetie F."/>
            <person name="Muffato M."/>
            <person name="Louis A."/>
            <person name="Butcher S."/>
            <person name="Tsagkogeorga G."/>
            <person name="Konrad A."/>
            <person name="Singh S."/>
            <person name="Jensen M.F."/>
            <person name="Cong E.H."/>
            <person name="Eikeseth-Otteraa H."/>
            <person name="Noel B."/>
            <person name="Anthouard V."/>
            <person name="Porcel B.M."/>
            <person name="Kachouri-Lafond R."/>
            <person name="Nishino A."/>
            <person name="Ugolini M."/>
            <person name="Chourrout P."/>
            <person name="Nishida H."/>
            <person name="Aasland R."/>
            <person name="Huzurbazar S."/>
            <person name="Westhof E."/>
            <person name="Delsuc F."/>
            <person name="Lehrach H."/>
            <person name="Reinhardt R."/>
            <person name="Weissenbach J."/>
            <person name="Roy S.W."/>
            <person name="Artiguenave F."/>
            <person name="Postlethwait J.H."/>
            <person name="Manak J.R."/>
            <person name="Thompson E.M."/>
            <person name="Jaillon O."/>
            <person name="Du Pasquier L."/>
            <person name="Boudinot P."/>
            <person name="Liberles D.A."/>
            <person name="Volff J.N."/>
            <person name="Philippe H."/>
            <person name="Lenhard B."/>
            <person name="Roest Crollius H."/>
            <person name="Wincker P."/>
            <person name="Chourrout D."/>
        </authorList>
    </citation>
    <scope>NUCLEOTIDE SEQUENCE [LARGE SCALE GENOMIC DNA]</scope>
</reference>
<sequence>MSPELRSVINTFLARTGEPSNKMQIVLATNQVNQLDSAVLDRMNELLEIPLPEFPEREAMLKQYILRG</sequence>
<dbReference type="InterPro" id="IPR027417">
    <property type="entry name" value="P-loop_NTPase"/>
</dbReference>
<dbReference type="Proteomes" id="UP000001307">
    <property type="component" value="Unassembled WGS sequence"/>
</dbReference>
<dbReference type="InParanoid" id="E4WWF6"/>
<dbReference type="Gene3D" id="3.40.50.300">
    <property type="entry name" value="P-loop containing nucleotide triphosphate hydrolases"/>
    <property type="match status" value="1"/>
</dbReference>
<dbReference type="GO" id="GO:0005739">
    <property type="term" value="C:mitochondrion"/>
    <property type="evidence" value="ECO:0007669"/>
    <property type="project" value="TreeGrafter"/>
</dbReference>
<dbReference type="PROSITE" id="PS00674">
    <property type="entry name" value="AAA"/>
    <property type="match status" value="1"/>
</dbReference>
<dbReference type="OrthoDB" id="199596at2759"/>
<protein>
    <recommendedName>
        <fullName evidence="3">ATPase AAA-type core domain-containing protein</fullName>
    </recommendedName>
</protein>
<evidence type="ECO:0000256" key="2">
    <source>
        <dbReference type="RuleBase" id="RU003651"/>
    </source>
</evidence>
<evidence type="ECO:0000313" key="5">
    <source>
        <dbReference type="Proteomes" id="UP000001307"/>
    </source>
</evidence>
<comment type="similarity">
    <text evidence="2">Belongs to the AAA ATPase family.</text>
</comment>
<keyword evidence="1" id="KW-0175">Coiled coil</keyword>
<evidence type="ECO:0000259" key="3">
    <source>
        <dbReference type="Pfam" id="PF00004"/>
    </source>
</evidence>
<dbReference type="InterPro" id="IPR003959">
    <property type="entry name" value="ATPase_AAA_core"/>
</dbReference>
<dbReference type="InterPro" id="IPR003960">
    <property type="entry name" value="ATPase_AAA_CS"/>
</dbReference>
<organism evidence="4">
    <name type="scientific">Oikopleura dioica</name>
    <name type="common">Tunicate</name>
    <dbReference type="NCBI Taxonomy" id="34765"/>
    <lineage>
        <taxon>Eukaryota</taxon>
        <taxon>Metazoa</taxon>
        <taxon>Chordata</taxon>
        <taxon>Tunicata</taxon>
        <taxon>Appendicularia</taxon>
        <taxon>Copelata</taxon>
        <taxon>Oikopleuridae</taxon>
        <taxon>Oikopleura</taxon>
    </lineage>
</organism>
<dbReference type="AlphaFoldDB" id="E4WWF6"/>
<keyword evidence="2" id="KW-0067">ATP-binding</keyword>
<accession>E4WWF6</accession>
<evidence type="ECO:0000256" key="1">
    <source>
        <dbReference type="ARBA" id="ARBA00023054"/>
    </source>
</evidence>
<keyword evidence="2" id="KW-0547">Nucleotide-binding</keyword>
<gene>
    <name evidence="4" type="ORF">GSOID_T00009228001</name>
</gene>
<dbReference type="PANTHER" id="PTHR23075">
    <property type="entry name" value="PUTATIVE ATP-ASE"/>
    <property type="match status" value="1"/>
</dbReference>
<dbReference type="Pfam" id="PF00004">
    <property type="entry name" value="AAA"/>
    <property type="match status" value="1"/>
</dbReference>
<dbReference type="EMBL" id="FN653017">
    <property type="protein sequence ID" value="CBY21460.1"/>
    <property type="molecule type" value="Genomic_DNA"/>
</dbReference>
<feature type="domain" description="ATPase AAA-type core" evidence="3">
    <location>
        <begin position="5"/>
        <end position="51"/>
    </location>
</feature>
<dbReference type="GO" id="GO:0005524">
    <property type="term" value="F:ATP binding"/>
    <property type="evidence" value="ECO:0007669"/>
    <property type="project" value="UniProtKB-KW"/>
</dbReference>
<dbReference type="GO" id="GO:0008270">
    <property type="term" value="F:zinc ion binding"/>
    <property type="evidence" value="ECO:0007669"/>
    <property type="project" value="TreeGrafter"/>
</dbReference>
<keyword evidence="5" id="KW-1185">Reference proteome</keyword>
<proteinExistence type="inferred from homology"/>
<evidence type="ECO:0000313" key="4">
    <source>
        <dbReference type="EMBL" id="CBY21460.1"/>
    </source>
</evidence>
<dbReference type="GO" id="GO:0016887">
    <property type="term" value="F:ATP hydrolysis activity"/>
    <property type="evidence" value="ECO:0007669"/>
    <property type="project" value="InterPro"/>
</dbReference>
<dbReference type="SUPFAM" id="SSF52540">
    <property type="entry name" value="P-loop containing nucleoside triphosphate hydrolases"/>
    <property type="match status" value="1"/>
</dbReference>
<dbReference type="GO" id="GO:0007005">
    <property type="term" value="P:mitochondrion organization"/>
    <property type="evidence" value="ECO:0007669"/>
    <property type="project" value="TreeGrafter"/>
</dbReference>